<dbReference type="InterPro" id="IPR041213">
    <property type="entry name" value="NitrOD1"/>
</dbReference>
<protein>
    <submittedName>
        <fullName evidence="2">Response regulator receiver domain protein</fullName>
    </submittedName>
</protein>
<sequence length="198" mass="22518">MKSAIIVDDDEDIVSIISELLELNGINVVGKGHNGLEGVKLFEKLHPDLVLLDMMMPEYDGLYALKKIREKDANANVVIVTGGGFSDSVEDELKSLNPTKILFKPFDIQSLTEFFLANQHVQSSFKIKYKFRNDVKYYTCIMSDDQYKNFKKLPIVEECEILTKYEKNAEDYASKMQKALNLAAQNDTSHIRKLSVNV</sequence>
<evidence type="ECO:0000313" key="2">
    <source>
        <dbReference type="EMBL" id="EIJ65077.1"/>
    </source>
</evidence>
<dbReference type="Proteomes" id="UP000003423">
    <property type="component" value="Unassembled WGS sequence"/>
</dbReference>
<evidence type="ECO:0000313" key="3">
    <source>
        <dbReference type="Proteomes" id="UP000003423"/>
    </source>
</evidence>
<name>I3D034_9ARCH</name>
<dbReference type="PANTHER" id="PTHR43228:SF1">
    <property type="entry name" value="TWO-COMPONENT RESPONSE REGULATOR ARR22"/>
    <property type="match status" value="1"/>
</dbReference>
<dbReference type="Pfam" id="PF00072">
    <property type="entry name" value="Response_reg"/>
    <property type="match status" value="1"/>
</dbReference>
<dbReference type="PATRIC" id="fig|859350.6.peg.1828"/>
<dbReference type="OrthoDB" id="2830at2157"/>
<keyword evidence="3" id="KW-1185">Reference proteome</keyword>
<dbReference type="PANTHER" id="PTHR43228">
    <property type="entry name" value="TWO-COMPONENT RESPONSE REGULATOR"/>
    <property type="match status" value="1"/>
</dbReference>
<organism evidence="2 3">
    <name type="scientific">Candidatus Nitrosopumilus salarius BD31</name>
    <dbReference type="NCBI Taxonomy" id="859350"/>
    <lineage>
        <taxon>Archaea</taxon>
        <taxon>Nitrososphaerota</taxon>
        <taxon>Nitrososphaeria</taxon>
        <taxon>Nitrosopumilales</taxon>
        <taxon>Nitrosopumilaceae</taxon>
        <taxon>Nitrosopumilus</taxon>
    </lineage>
</organism>
<dbReference type="PROSITE" id="PS50110">
    <property type="entry name" value="RESPONSE_REGULATORY"/>
    <property type="match status" value="1"/>
</dbReference>
<gene>
    <name evidence="2" type="ORF">BD31_I1072</name>
</gene>
<dbReference type="EMBL" id="AEXL02000150">
    <property type="protein sequence ID" value="EIJ65077.1"/>
    <property type="molecule type" value="Genomic_DNA"/>
</dbReference>
<accession>I3D034</accession>
<comment type="caution">
    <text evidence="2">The sequence shown here is derived from an EMBL/GenBank/DDBJ whole genome shotgun (WGS) entry which is preliminary data.</text>
</comment>
<dbReference type="InterPro" id="IPR001789">
    <property type="entry name" value="Sig_transdc_resp-reg_receiver"/>
</dbReference>
<evidence type="ECO:0000259" key="1">
    <source>
        <dbReference type="PROSITE" id="PS50110"/>
    </source>
</evidence>
<dbReference type="Pfam" id="PF18549">
    <property type="entry name" value="NitrOD1"/>
    <property type="match status" value="1"/>
</dbReference>
<dbReference type="Gene3D" id="3.40.50.2300">
    <property type="match status" value="1"/>
</dbReference>
<dbReference type="RefSeq" id="WP_008301324.1">
    <property type="nucleotide sequence ID" value="NZ_AEXL02000150.1"/>
</dbReference>
<dbReference type="AlphaFoldDB" id="I3D034"/>
<dbReference type="SMART" id="SM00448">
    <property type="entry name" value="REC"/>
    <property type="match status" value="1"/>
</dbReference>
<proteinExistence type="predicted"/>
<dbReference type="GO" id="GO:0000160">
    <property type="term" value="P:phosphorelay signal transduction system"/>
    <property type="evidence" value="ECO:0007669"/>
    <property type="project" value="InterPro"/>
</dbReference>
<dbReference type="InterPro" id="IPR011006">
    <property type="entry name" value="CheY-like_superfamily"/>
</dbReference>
<dbReference type="InterPro" id="IPR052048">
    <property type="entry name" value="ST_Response_Regulator"/>
</dbReference>
<dbReference type="SUPFAM" id="SSF52172">
    <property type="entry name" value="CheY-like"/>
    <property type="match status" value="1"/>
</dbReference>
<reference evidence="2 3" key="1">
    <citation type="journal article" date="2012" name="J. Bacteriol.">
        <title>Genome sequence of "Candidatus Nitrosopumilus salaria" BD31, an ammonia-oxidizing archaeon from the San Francisco Bay estuary.</title>
        <authorList>
            <person name="Mosier A.C."/>
            <person name="Allen E.E."/>
            <person name="Kim M."/>
            <person name="Ferriera S."/>
            <person name="Francis C.A."/>
        </authorList>
    </citation>
    <scope>NUCLEOTIDE SEQUENCE [LARGE SCALE GENOMIC DNA]</scope>
    <source>
        <strain evidence="2 3">BD31</strain>
    </source>
</reference>
<feature type="domain" description="Response regulatory" evidence="1">
    <location>
        <begin position="3"/>
        <end position="119"/>
    </location>
</feature>